<gene>
    <name evidence="1" type="ORF">C7H79_10925</name>
</gene>
<evidence type="ECO:0000313" key="2">
    <source>
        <dbReference type="Proteomes" id="UP000241912"/>
    </source>
</evidence>
<comment type="caution">
    <text evidence="1">The sequence shown here is derived from an EMBL/GenBank/DDBJ whole genome shotgun (WGS) entry which is preliminary data.</text>
</comment>
<reference evidence="1 2" key="1">
    <citation type="submission" date="2018-03" db="EMBL/GenBank/DDBJ databases">
        <title>Draft genome of Nitrosomonas supralitoralis APG5.</title>
        <authorList>
            <person name="Urakawa H."/>
            <person name="Lopez J.V."/>
        </authorList>
    </citation>
    <scope>NUCLEOTIDE SEQUENCE [LARGE SCALE GENOMIC DNA]</scope>
    <source>
        <strain evidence="1 2">APG5</strain>
    </source>
</reference>
<name>A0A2P7NTV6_9PROT</name>
<proteinExistence type="predicted"/>
<evidence type="ECO:0000313" key="1">
    <source>
        <dbReference type="EMBL" id="PSJ16869.1"/>
    </source>
</evidence>
<dbReference type="Proteomes" id="UP000241912">
    <property type="component" value="Unassembled WGS sequence"/>
</dbReference>
<keyword evidence="2" id="KW-1185">Reference proteome</keyword>
<accession>A0A2P7NTV6</accession>
<evidence type="ECO:0008006" key="3">
    <source>
        <dbReference type="Google" id="ProtNLM"/>
    </source>
</evidence>
<dbReference type="EMBL" id="PXXU01000033">
    <property type="protein sequence ID" value="PSJ16869.1"/>
    <property type="molecule type" value="Genomic_DNA"/>
</dbReference>
<dbReference type="AlphaFoldDB" id="A0A2P7NTV6"/>
<dbReference type="OrthoDB" id="7054215at2"/>
<protein>
    <recommendedName>
        <fullName evidence="3">Major capsid protein</fullName>
    </recommendedName>
</protein>
<dbReference type="RefSeq" id="WP_106707305.1">
    <property type="nucleotide sequence ID" value="NZ_PXXU01000033.1"/>
</dbReference>
<organism evidence="1 2">
    <name type="scientific">Nitrosomonas supralitoralis</name>
    <dbReference type="NCBI Taxonomy" id="2116706"/>
    <lineage>
        <taxon>Bacteria</taxon>
        <taxon>Pseudomonadati</taxon>
        <taxon>Pseudomonadota</taxon>
        <taxon>Betaproteobacteria</taxon>
        <taxon>Nitrosomonadales</taxon>
        <taxon>Nitrosomonadaceae</taxon>
        <taxon>Nitrosomonas</taxon>
    </lineage>
</organism>
<sequence>MTTIKRTNQEYLNNKTAEVAVFIDNLKENAIKSGTFDSAAAMDFIDTASNQNTGIKIPEKLQVVLDNVDSKDSSRITRALLDSVNVYESQHGVEAPADVIEQAIHSAYATTDTARRQHKLPTLDSADSNHHDQISLQPNRAVVAILSAMGDAIPFAHYLPADIGSNEGILAIMSHRAGNTFGQYAEGGSLDGVNSGDSYISSSRVNKSMPDSGTGAVTGALTSIQDTDETCAGGSTVKLLRGRSIVYVNGIPAAKEVDSTGSGNSAVSGTIVVAGTSYSIGGTINTDTGVYALTTTPKLPDTVPVIVEGFLDFERAPELTPSIVTAVNTFRLYAKPWRVTTYQTMDSRTQIANELGLDAYSEGVISVQTQFANERHYEVLRKGKRIAVNNQATFDFDWAARSQQLLKSQIMIDLASALGAVSQQMAIDTMDHGMTHIYVGKKMAAIIQGMSREVFEPSGIAERPSIFRIGRLFGRYEVYYTPKVVVETSNASQILGFGRATSVPMNPFVLGDAVPPTVLPLALNADLKQGAAFYARNFTTVNPFPQAALGCALINVTNMP</sequence>